<proteinExistence type="predicted"/>
<reference evidence="1" key="1">
    <citation type="submission" date="2022-02" db="EMBL/GenBank/DDBJ databases">
        <title>Plant Genome Project.</title>
        <authorList>
            <person name="Zhang R.-G."/>
        </authorList>
    </citation>
    <scope>NUCLEOTIDE SEQUENCE</scope>
    <source>
        <strain evidence="1">AT1</strain>
    </source>
</reference>
<keyword evidence="2" id="KW-1185">Reference proteome</keyword>
<comment type="caution">
    <text evidence="1">The sequence shown here is derived from an EMBL/GenBank/DDBJ whole genome shotgun (WGS) entry which is preliminary data.</text>
</comment>
<dbReference type="EMBL" id="CM046390">
    <property type="protein sequence ID" value="KAI8563750.1"/>
    <property type="molecule type" value="Genomic_DNA"/>
</dbReference>
<evidence type="ECO:0000313" key="1">
    <source>
        <dbReference type="EMBL" id="KAI8563750.1"/>
    </source>
</evidence>
<accession>A0ACC0PDM0</accession>
<name>A0ACC0PDM0_RHOML</name>
<gene>
    <name evidence="1" type="ORF">RHMOL_Rhmol03G0133200</name>
</gene>
<sequence>MPGHFTNACFPLRHAIQDLIDCGIILPPSPPKVTIFKPIIPENQPQPTVPIPFEPEDSLLAAVCVTEVFTADIWIDSDEGLANERADQLRSIDQRSTK</sequence>
<dbReference type="Proteomes" id="UP001062846">
    <property type="component" value="Chromosome 3"/>
</dbReference>
<organism evidence="1 2">
    <name type="scientific">Rhododendron molle</name>
    <name type="common">Chinese azalea</name>
    <name type="synonym">Azalea mollis</name>
    <dbReference type="NCBI Taxonomy" id="49168"/>
    <lineage>
        <taxon>Eukaryota</taxon>
        <taxon>Viridiplantae</taxon>
        <taxon>Streptophyta</taxon>
        <taxon>Embryophyta</taxon>
        <taxon>Tracheophyta</taxon>
        <taxon>Spermatophyta</taxon>
        <taxon>Magnoliopsida</taxon>
        <taxon>eudicotyledons</taxon>
        <taxon>Gunneridae</taxon>
        <taxon>Pentapetalae</taxon>
        <taxon>asterids</taxon>
        <taxon>Ericales</taxon>
        <taxon>Ericaceae</taxon>
        <taxon>Ericoideae</taxon>
        <taxon>Rhodoreae</taxon>
        <taxon>Rhododendron</taxon>
    </lineage>
</organism>
<evidence type="ECO:0000313" key="2">
    <source>
        <dbReference type="Proteomes" id="UP001062846"/>
    </source>
</evidence>
<protein>
    <submittedName>
        <fullName evidence="1">Uncharacterized protein</fullName>
    </submittedName>
</protein>